<proteinExistence type="predicted"/>
<evidence type="ECO:0008006" key="2">
    <source>
        <dbReference type="Google" id="ProtNLM"/>
    </source>
</evidence>
<dbReference type="AlphaFoldDB" id="X1E060"/>
<accession>X1E060</accession>
<comment type="caution">
    <text evidence="1">The sequence shown here is derived from an EMBL/GenBank/DDBJ whole genome shotgun (WGS) entry which is preliminary data.</text>
</comment>
<name>X1E060_9ZZZZ</name>
<organism evidence="1">
    <name type="scientific">marine sediment metagenome</name>
    <dbReference type="NCBI Taxonomy" id="412755"/>
    <lineage>
        <taxon>unclassified sequences</taxon>
        <taxon>metagenomes</taxon>
        <taxon>ecological metagenomes</taxon>
    </lineage>
</organism>
<protein>
    <recommendedName>
        <fullName evidence="2">Fibronectin type-III domain-containing protein</fullName>
    </recommendedName>
</protein>
<dbReference type="EMBL" id="BART01032402">
    <property type="protein sequence ID" value="GAH10554.1"/>
    <property type="molecule type" value="Genomic_DNA"/>
</dbReference>
<gene>
    <name evidence="1" type="ORF">S01H4_56003</name>
</gene>
<evidence type="ECO:0000313" key="1">
    <source>
        <dbReference type="EMBL" id="GAH10554.1"/>
    </source>
</evidence>
<reference evidence="1" key="1">
    <citation type="journal article" date="2014" name="Front. Microbiol.">
        <title>High frequency of phylogenetically diverse reductive dehalogenase-homologous genes in deep subseafloor sedimentary metagenomes.</title>
        <authorList>
            <person name="Kawai M."/>
            <person name="Futagami T."/>
            <person name="Toyoda A."/>
            <person name="Takaki Y."/>
            <person name="Nishi S."/>
            <person name="Hori S."/>
            <person name="Arai W."/>
            <person name="Tsubouchi T."/>
            <person name="Morono Y."/>
            <person name="Uchiyama I."/>
            <person name="Ito T."/>
            <person name="Fujiyama A."/>
            <person name="Inagaki F."/>
            <person name="Takami H."/>
        </authorList>
    </citation>
    <scope>NUCLEOTIDE SEQUENCE</scope>
    <source>
        <strain evidence="1">Expedition CK06-06</strain>
    </source>
</reference>
<feature type="non-terminal residue" evidence="1">
    <location>
        <position position="1"/>
    </location>
</feature>
<dbReference type="Pfam" id="PF25788">
    <property type="entry name" value="Ig_Rha78A_N"/>
    <property type="match status" value="1"/>
</dbReference>
<sequence>TEEKDTDIDNDAWNIFNFSDPKPSLIAETDYILVVWGDKYARIRAQDLGPSNTYWFESNVYNDWPATLDGPTSSYDRSIYCFYTEGEANEAPTAPTSLEVDGKSTPTGANCVTATPQFTAIFNDPDAGDESNAIQIQVGSAEGLSDMWNSDWLADSTVEGNRCSAKTYDGAALSAGTSYWWRCRFRDDDDAEGAWSDWQQFDVCAAEPEPEVGLLECAPGGPLPKRCPFRVR</sequence>
<dbReference type="InterPro" id="IPR013783">
    <property type="entry name" value="Ig-like_fold"/>
</dbReference>
<dbReference type="Gene3D" id="2.60.40.10">
    <property type="entry name" value="Immunoglobulins"/>
    <property type="match status" value="1"/>
</dbReference>